<sequence>MKELFTSGSPPHKGKKVSKKQLLKFTIDCTIPVDDHVLDPASFEKFLHDRIKVGGKTGVLGDAVKITREKTKLQVVAVPPFSKRYLKYLTKKYLKKQQLRDYLHVIASDKNTYELRYFNIHDAGNDADEDDE</sequence>
<dbReference type="GO" id="GO:0002181">
    <property type="term" value="P:cytoplasmic translation"/>
    <property type="evidence" value="ECO:0007669"/>
    <property type="project" value="TreeGrafter"/>
</dbReference>
<comment type="caution">
    <text evidence="6">The sequence shown here is derived from an EMBL/GenBank/DDBJ whole genome shotgun (WGS) entry which is preliminary data.</text>
</comment>
<evidence type="ECO:0000313" key="7">
    <source>
        <dbReference type="Proteomes" id="UP000709295"/>
    </source>
</evidence>
<gene>
    <name evidence="6" type="ORF">JG688_00005109</name>
</gene>
<keyword evidence="2" id="KW-0689">Ribosomal protein</keyword>
<dbReference type="InterPro" id="IPR002671">
    <property type="entry name" value="Ribosomal_eL22"/>
</dbReference>
<proteinExistence type="inferred from homology"/>
<name>A0A8J5J9W8_9STRA</name>
<dbReference type="FunFam" id="3.30.1360.210:FF:000001">
    <property type="entry name" value="60S ribosomal protein L22 1"/>
    <property type="match status" value="1"/>
</dbReference>
<keyword evidence="3" id="KW-0687">Ribonucleoprotein</keyword>
<dbReference type="GO" id="GO:0003735">
    <property type="term" value="F:structural constituent of ribosome"/>
    <property type="evidence" value="ECO:0007669"/>
    <property type="project" value="InterPro"/>
</dbReference>
<dbReference type="GO" id="GO:0003723">
    <property type="term" value="F:RNA binding"/>
    <property type="evidence" value="ECO:0007669"/>
    <property type="project" value="TreeGrafter"/>
</dbReference>
<dbReference type="PANTHER" id="PTHR10064:SF0">
    <property type="entry name" value="FI24544P1-RELATED"/>
    <property type="match status" value="1"/>
</dbReference>
<evidence type="ECO:0000256" key="1">
    <source>
        <dbReference type="ARBA" id="ARBA00007817"/>
    </source>
</evidence>
<keyword evidence="7" id="KW-1185">Reference proteome</keyword>
<accession>A0A8J5J9W8</accession>
<dbReference type="AlphaFoldDB" id="A0A8J5J9W8"/>
<reference evidence="6" key="1">
    <citation type="submission" date="2021-01" db="EMBL/GenBank/DDBJ databases">
        <title>Phytophthora aleatoria, a newly-described species from Pinus radiata is distinct from Phytophthora cactorum isolates based on comparative genomics.</title>
        <authorList>
            <person name="Mcdougal R."/>
            <person name="Panda P."/>
            <person name="Williams N."/>
            <person name="Studholme D.J."/>
        </authorList>
    </citation>
    <scope>NUCLEOTIDE SEQUENCE</scope>
    <source>
        <strain evidence="6">NZFS 4037</strain>
    </source>
</reference>
<evidence type="ECO:0000256" key="3">
    <source>
        <dbReference type="ARBA" id="ARBA00023274"/>
    </source>
</evidence>
<evidence type="ECO:0000256" key="2">
    <source>
        <dbReference type="ARBA" id="ARBA00022980"/>
    </source>
</evidence>
<protein>
    <recommendedName>
        <fullName evidence="4">Large ribosomal subunit protein eL22</fullName>
    </recommendedName>
    <alternativeName>
        <fullName evidence="5">60S ribosomal protein L22</fullName>
    </alternativeName>
</protein>
<dbReference type="PANTHER" id="PTHR10064">
    <property type="entry name" value="60S RIBOSOMAL PROTEIN L22"/>
    <property type="match status" value="1"/>
</dbReference>
<dbReference type="GO" id="GO:0005737">
    <property type="term" value="C:cytoplasm"/>
    <property type="evidence" value="ECO:0007669"/>
    <property type="project" value="UniProtKB-ARBA"/>
</dbReference>
<evidence type="ECO:0000256" key="4">
    <source>
        <dbReference type="ARBA" id="ARBA00040613"/>
    </source>
</evidence>
<dbReference type="EMBL" id="JAENGY010000196">
    <property type="protein sequence ID" value="KAG6969928.1"/>
    <property type="molecule type" value="Genomic_DNA"/>
</dbReference>
<dbReference type="GO" id="GO:1990904">
    <property type="term" value="C:ribonucleoprotein complex"/>
    <property type="evidence" value="ECO:0007669"/>
    <property type="project" value="UniProtKB-KW"/>
</dbReference>
<comment type="similarity">
    <text evidence="1">Belongs to the eukaryotic ribosomal protein eL22 family.</text>
</comment>
<organism evidence="6 7">
    <name type="scientific">Phytophthora aleatoria</name>
    <dbReference type="NCBI Taxonomy" id="2496075"/>
    <lineage>
        <taxon>Eukaryota</taxon>
        <taxon>Sar</taxon>
        <taxon>Stramenopiles</taxon>
        <taxon>Oomycota</taxon>
        <taxon>Peronosporomycetes</taxon>
        <taxon>Peronosporales</taxon>
        <taxon>Peronosporaceae</taxon>
        <taxon>Phytophthora</taxon>
    </lineage>
</organism>
<dbReference type="Pfam" id="PF01776">
    <property type="entry name" value="Ribosomal_L22e"/>
    <property type="match status" value="1"/>
</dbReference>
<evidence type="ECO:0000313" key="6">
    <source>
        <dbReference type="EMBL" id="KAG6969928.1"/>
    </source>
</evidence>
<evidence type="ECO:0000256" key="5">
    <source>
        <dbReference type="ARBA" id="ARBA00041214"/>
    </source>
</evidence>
<dbReference type="GO" id="GO:0005840">
    <property type="term" value="C:ribosome"/>
    <property type="evidence" value="ECO:0007669"/>
    <property type="project" value="UniProtKB-KW"/>
</dbReference>
<dbReference type="Proteomes" id="UP000709295">
    <property type="component" value="Unassembled WGS sequence"/>
</dbReference>